<organism evidence="2 3">
    <name type="scientific">Pseudomonas gingeri</name>
    <dbReference type="NCBI Taxonomy" id="117681"/>
    <lineage>
        <taxon>Bacteria</taxon>
        <taxon>Pseudomonadati</taxon>
        <taxon>Pseudomonadota</taxon>
        <taxon>Gammaproteobacteria</taxon>
        <taxon>Pseudomonadales</taxon>
        <taxon>Pseudomonadaceae</taxon>
        <taxon>Pseudomonas</taxon>
    </lineage>
</organism>
<comment type="caution">
    <text evidence="2">The sequence shown here is derived from an EMBL/GenBank/DDBJ whole genome shotgun (WGS) entry which is preliminary data.</text>
</comment>
<evidence type="ECO:0000259" key="1">
    <source>
        <dbReference type="Pfam" id="PF24719"/>
    </source>
</evidence>
<sequence>MQESQQAVCLRLDMDFFECDPNHKIGISLNVKDRLRPLNGMRIKPESGTCGWYIWAGEVFSEASDFFVPLHVSHVESWEPLLLPYLGLPPGSRFLITEQYEDVWYDAKLLSI</sequence>
<proteinExistence type="predicted"/>
<accession>A0A7Y7WQA8</accession>
<dbReference type="RefSeq" id="WP_177100534.1">
    <property type="nucleotide sequence ID" value="NZ_JACAQA010000007.1"/>
</dbReference>
<protein>
    <recommendedName>
        <fullName evidence="1">Imm33-like domain-containing protein</fullName>
    </recommendedName>
</protein>
<gene>
    <name evidence="2" type="ORF">HX830_12875</name>
</gene>
<evidence type="ECO:0000313" key="3">
    <source>
        <dbReference type="Proteomes" id="UP000522864"/>
    </source>
</evidence>
<dbReference type="Proteomes" id="UP000522864">
    <property type="component" value="Unassembled WGS sequence"/>
</dbReference>
<name>A0A7Y7WQA8_9PSED</name>
<evidence type="ECO:0000313" key="2">
    <source>
        <dbReference type="EMBL" id="NWB85775.1"/>
    </source>
</evidence>
<dbReference type="EMBL" id="JACAQA010000007">
    <property type="protein sequence ID" value="NWB85775.1"/>
    <property type="molecule type" value="Genomic_DNA"/>
</dbReference>
<reference evidence="2 3" key="1">
    <citation type="submission" date="2020-04" db="EMBL/GenBank/DDBJ databases">
        <title>Molecular characterization of pseudomonads from Agaricus bisporus reveal novel blotch 2 pathogens in Western Europe.</title>
        <authorList>
            <person name="Taparia T."/>
            <person name="Krijger M."/>
            <person name="Haynes E."/>
            <person name="Elpinstone J.G."/>
            <person name="Noble R."/>
            <person name="Van Der Wolf J."/>
        </authorList>
    </citation>
    <scope>NUCLEOTIDE SEQUENCE [LARGE SCALE GENOMIC DNA]</scope>
    <source>
        <strain evidence="2 3">G9001</strain>
    </source>
</reference>
<dbReference type="Pfam" id="PF24719">
    <property type="entry name" value="Imm33-like"/>
    <property type="match status" value="1"/>
</dbReference>
<dbReference type="AlphaFoldDB" id="A0A7Y7WQA8"/>
<feature type="domain" description="Imm33-like" evidence="1">
    <location>
        <begin position="4"/>
        <end position="106"/>
    </location>
</feature>
<dbReference type="InterPro" id="IPR056509">
    <property type="entry name" value="Imm33-like"/>
</dbReference>